<dbReference type="SUPFAM" id="SSF52540">
    <property type="entry name" value="P-loop containing nucleoside triphosphate hydrolases"/>
    <property type="match status" value="1"/>
</dbReference>
<keyword evidence="1" id="KW-0175">Coiled coil</keyword>
<dbReference type="RefSeq" id="WP_079426116.1">
    <property type="nucleotide sequence ID" value="NZ_MZGV01000039.1"/>
</dbReference>
<dbReference type="SUPFAM" id="SSF52172">
    <property type="entry name" value="CheY-like"/>
    <property type="match status" value="1"/>
</dbReference>
<feature type="coiled-coil region" evidence="1">
    <location>
        <begin position="357"/>
        <end position="384"/>
    </location>
</feature>
<dbReference type="InterPro" id="IPR027417">
    <property type="entry name" value="P-loop_NTPase"/>
</dbReference>
<reference evidence="2 3" key="1">
    <citation type="submission" date="2017-03" db="EMBL/GenBank/DDBJ databases">
        <title>Genome sequence of Clostridium oryzae DSM 28571.</title>
        <authorList>
            <person name="Poehlein A."/>
            <person name="Daniel R."/>
        </authorList>
    </citation>
    <scope>NUCLEOTIDE SEQUENCE [LARGE SCALE GENOMIC DNA]</scope>
    <source>
        <strain evidence="2 3">DSM 28571</strain>
    </source>
</reference>
<feature type="coiled-coil region" evidence="1">
    <location>
        <begin position="153"/>
        <end position="191"/>
    </location>
</feature>
<protein>
    <submittedName>
        <fullName evidence="2">Uncharacterized protein</fullName>
    </submittedName>
</protein>
<organism evidence="2 3">
    <name type="scientific">Clostridium oryzae</name>
    <dbReference type="NCBI Taxonomy" id="1450648"/>
    <lineage>
        <taxon>Bacteria</taxon>
        <taxon>Bacillati</taxon>
        <taxon>Bacillota</taxon>
        <taxon>Clostridia</taxon>
        <taxon>Eubacteriales</taxon>
        <taxon>Clostridiaceae</taxon>
        <taxon>Clostridium</taxon>
    </lineage>
</organism>
<keyword evidence="3" id="KW-1185">Reference proteome</keyword>
<evidence type="ECO:0000313" key="3">
    <source>
        <dbReference type="Proteomes" id="UP000190080"/>
    </source>
</evidence>
<gene>
    <name evidence="2" type="ORF">CLORY_31230</name>
</gene>
<dbReference type="Proteomes" id="UP000190080">
    <property type="component" value="Unassembled WGS sequence"/>
</dbReference>
<dbReference type="Gene3D" id="3.40.50.300">
    <property type="entry name" value="P-loop containing nucleotide triphosphate hydrolases"/>
    <property type="match status" value="1"/>
</dbReference>
<dbReference type="STRING" id="1450648.CLORY_31230"/>
<dbReference type="OrthoDB" id="1934840at2"/>
<dbReference type="EMBL" id="MZGV01000039">
    <property type="protein sequence ID" value="OPJ59778.1"/>
    <property type="molecule type" value="Genomic_DNA"/>
</dbReference>
<evidence type="ECO:0000313" key="2">
    <source>
        <dbReference type="EMBL" id="OPJ59778.1"/>
    </source>
</evidence>
<dbReference type="InterPro" id="IPR011006">
    <property type="entry name" value="CheY-like_superfamily"/>
</dbReference>
<evidence type="ECO:0000256" key="1">
    <source>
        <dbReference type="SAM" id="Coils"/>
    </source>
</evidence>
<dbReference type="AlphaFoldDB" id="A0A1V4IIE5"/>
<proteinExistence type="predicted"/>
<comment type="caution">
    <text evidence="2">The sequence shown here is derived from an EMBL/GenBank/DDBJ whole genome shotgun (WGS) entry which is preliminary data.</text>
</comment>
<accession>A0A1V4IIE5</accession>
<sequence length="456" mass="53769">MIAVATGMEQLDKQIQQKFCERGEESKIVNYKEFFLKENFDMVILSKHLKGELQLEQLIFYLKNNNSRIIFLTGKSNNEEIYLCFKYAIYDMIFDPISLEKVMGTVDDSKSFSDHSKLFVEVMNGEKINRDKKAVLREVMSKLASKEPQGRDSEQENMELEEIKQLRVREKRQFEQNINELKKKLVQEERKPAAIKVVEKTIKQQVIAFWTANNNFLKEKVLANVSLLLAKRSDQKILLIDLSKDSMLESLLEGEKHNKEIEKHEVSTGFYEDGKIDIKKEITSVAGIKNLYVFKKVEETYLSKEQYYRKVIEWSKENFDTLIINMPLSIEKNEIMDAILRKCTYFIVVLEGKLPVIKLTENKLQQLRNKIDDSKIKLVLADTNIYSFKEFSKIIKNQIISRIQYDFKEEKFINEQKQFIFSTECKKNIKSYQKILEYFGYVPRTSLIKSLLNKIY</sequence>
<name>A0A1V4IIE5_9CLOT</name>